<dbReference type="AlphaFoldDB" id="A0A0B8N3E4"/>
<name>A0A0B8N3E4_TALPI</name>
<protein>
    <submittedName>
        <fullName evidence="2">GNAT family N-acetyltransferase</fullName>
    </submittedName>
</protein>
<dbReference type="EMBL" id="DF933800">
    <property type="protein sequence ID" value="GAM33386.1"/>
    <property type="molecule type" value="Genomic_DNA"/>
</dbReference>
<evidence type="ECO:0000313" key="3">
    <source>
        <dbReference type="Proteomes" id="UP000053095"/>
    </source>
</evidence>
<dbReference type="Proteomes" id="UP000053095">
    <property type="component" value="Unassembled WGS sequence"/>
</dbReference>
<dbReference type="InterPro" id="IPR000182">
    <property type="entry name" value="GNAT_dom"/>
</dbReference>
<dbReference type="CDD" id="cd04301">
    <property type="entry name" value="NAT_SF"/>
    <property type="match status" value="1"/>
</dbReference>
<dbReference type="SUPFAM" id="SSF55729">
    <property type="entry name" value="Acyl-CoA N-acyltransferases (Nat)"/>
    <property type="match status" value="1"/>
</dbReference>
<dbReference type="Pfam" id="PF00583">
    <property type="entry name" value="Acetyltransf_1"/>
    <property type="match status" value="1"/>
</dbReference>
<reference evidence="3" key="1">
    <citation type="journal article" date="2015" name="Genome Announc.">
        <title>Draft genome sequence of Talaromyces cellulolyticus strain Y-94, a source of lignocellulosic biomass-degrading enzymes.</title>
        <authorList>
            <person name="Fujii T."/>
            <person name="Koike H."/>
            <person name="Sawayama S."/>
            <person name="Yano S."/>
            <person name="Inoue H."/>
        </authorList>
    </citation>
    <scope>NUCLEOTIDE SEQUENCE [LARGE SCALE GENOMIC DNA]</scope>
    <source>
        <strain evidence="3">Y-94</strain>
    </source>
</reference>
<organism evidence="2 3">
    <name type="scientific">Talaromyces pinophilus</name>
    <name type="common">Penicillium pinophilum</name>
    <dbReference type="NCBI Taxonomy" id="128442"/>
    <lineage>
        <taxon>Eukaryota</taxon>
        <taxon>Fungi</taxon>
        <taxon>Dikarya</taxon>
        <taxon>Ascomycota</taxon>
        <taxon>Pezizomycotina</taxon>
        <taxon>Eurotiomycetes</taxon>
        <taxon>Eurotiomycetidae</taxon>
        <taxon>Eurotiales</taxon>
        <taxon>Trichocomaceae</taxon>
        <taxon>Talaromyces</taxon>
        <taxon>Talaromyces sect. Talaromyces</taxon>
    </lineage>
</organism>
<dbReference type="Gene3D" id="3.40.630.30">
    <property type="match status" value="1"/>
</dbReference>
<evidence type="ECO:0000259" key="1">
    <source>
        <dbReference type="Pfam" id="PF00583"/>
    </source>
</evidence>
<evidence type="ECO:0000313" key="2">
    <source>
        <dbReference type="EMBL" id="GAM33386.1"/>
    </source>
</evidence>
<sequence length="201" mass="22364">MATYTIRDAKPSDLPQIRAVNIHYILNTVLTFRQTPPPPSTILAKYNDIKAHHLPFLVAIDTSLKHKNDNEDDSDLVLGYAYLSPYRGEMLSYASTVELTLFIHPDHQSKSIGSKLLASILQAAESVLHRGFEFGGMDDETATKVIAGENGLGVFVRNVLAVMAVDTDGPDEGDKLRRWYIERGIDTVFLQYSINQLGTKD</sequence>
<proteinExistence type="predicted"/>
<dbReference type="InterPro" id="IPR016181">
    <property type="entry name" value="Acyl_CoA_acyltransferase"/>
</dbReference>
<accession>A0A0B8N3E4</accession>
<keyword evidence="3" id="KW-1185">Reference proteome</keyword>
<gene>
    <name evidence="2" type="ORF">TCE0_004f00244</name>
</gene>
<feature type="domain" description="N-acetyltransferase" evidence="1">
    <location>
        <begin position="70"/>
        <end position="126"/>
    </location>
</feature>
<dbReference type="GO" id="GO:0016747">
    <property type="term" value="F:acyltransferase activity, transferring groups other than amino-acyl groups"/>
    <property type="evidence" value="ECO:0007669"/>
    <property type="project" value="InterPro"/>
</dbReference>